<dbReference type="Proteomes" id="UP000000752">
    <property type="component" value="Chromosome"/>
</dbReference>
<sequence>MFAPETTLIVISVSSPSISLCLLISLDTFTSIAGLKKSAENRKTKRTGRVSTIPSHLNRRYEDITIIQIMVNSEYAFPVAFISPHSNFGTGTLSRIFSITLS</sequence>
<protein>
    <submittedName>
        <fullName evidence="1">Uncharacterized protein</fullName>
    </submittedName>
</protein>
<name>O58485_PYRHO</name>
<dbReference type="EMBL" id="BA000001">
    <property type="protein sequence ID" value="BAA29867.1"/>
    <property type="molecule type" value="Genomic_DNA"/>
</dbReference>
<organism evidence="1 2">
    <name type="scientific">Pyrococcus horikoshii (strain ATCC 700860 / DSM 12428 / JCM 9974 / NBRC 100139 / OT-3)</name>
    <dbReference type="NCBI Taxonomy" id="70601"/>
    <lineage>
        <taxon>Archaea</taxon>
        <taxon>Methanobacteriati</taxon>
        <taxon>Methanobacteriota</taxon>
        <taxon>Thermococci</taxon>
        <taxon>Thermococcales</taxon>
        <taxon>Thermococcaceae</taxon>
        <taxon>Pyrococcus</taxon>
    </lineage>
</organism>
<gene>
    <name evidence="1" type="ordered locus">PH0775</name>
</gene>
<evidence type="ECO:0000313" key="2">
    <source>
        <dbReference type="Proteomes" id="UP000000752"/>
    </source>
</evidence>
<dbReference type="PIR" id="A71126">
    <property type="entry name" value="A71126"/>
</dbReference>
<dbReference type="KEGG" id="pho:PH0775"/>
<dbReference type="EnsemblBacteria" id="BAA29867">
    <property type="protein sequence ID" value="BAA29867"/>
    <property type="gene ID" value="BAA29867"/>
</dbReference>
<proteinExistence type="predicted"/>
<keyword evidence="2" id="KW-1185">Reference proteome</keyword>
<evidence type="ECO:0000313" key="1">
    <source>
        <dbReference type="EMBL" id="BAA29867.1"/>
    </source>
</evidence>
<accession>O58485</accession>
<reference evidence="1 2" key="1">
    <citation type="journal article" date="1998" name="DNA Res.">
        <title>Complete sequence and gene organization of the genome of a hyper-thermophilic archaebacterium, Pyrococcus horikoshii OT3.</title>
        <authorList>
            <person name="Kawarabayasi Y."/>
            <person name="Sawada M."/>
            <person name="Horikawa H."/>
            <person name="Haikawa Y."/>
            <person name="Hino Y."/>
            <person name="Yamamoto S."/>
            <person name="Sekine M."/>
            <person name="Baba S."/>
            <person name="Kosugi H."/>
            <person name="Hosoyama A."/>
            <person name="Nagai Y."/>
            <person name="Sakai M."/>
            <person name="Ogura K."/>
            <person name="Otuka R."/>
            <person name="Nakazawa H."/>
            <person name="Takamiya M."/>
            <person name="Ohfuku Y."/>
            <person name="Funahashi T."/>
            <person name="Tanaka T."/>
            <person name="Kudoh Y."/>
            <person name="Yamazaki J."/>
            <person name="Kushida N."/>
            <person name="Oguchi A."/>
            <person name="Aoki K."/>
            <person name="Nakamura Y."/>
            <person name="Robb T.F."/>
            <person name="Horikoshi K."/>
            <person name="Masuchi Y."/>
            <person name="Shizuya H."/>
            <person name="Kikuchi H."/>
        </authorList>
    </citation>
    <scope>NUCLEOTIDE SEQUENCE [LARGE SCALE GENOMIC DNA]</scope>
    <source>
        <strain evidence="2">ATCC 700860 / DSM 12428 / JCM 9974 / NBRC 100139 / OT-3</strain>
    </source>
</reference>
<dbReference type="AlphaFoldDB" id="O58485"/>